<dbReference type="GO" id="GO:0005634">
    <property type="term" value="C:nucleus"/>
    <property type="evidence" value="ECO:0007669"/>
    <property type="project" value="TreeGrafter"/>
</dbReference>
<comment type="caution">
    <text evidence="2">The sequence shown here is derived from an EMBL/GenBank/DDBJ whole genome shotgun (WGS) entry which is preliminary data.</text>
</comment>
<organism evidence="2 3">
    <name type="scientific">Stichopus japonicus</name>
    <name type="common">Sea cucumber</name>
    <dbReference type="NCBI Taxonomy" id="307972"/>
    <lineage>
        <taxon>Eukaryota</taxon>
        <taxon>Metazoa</taxon>
        <taxon>Echinodermata</taxon>
        <taxon>Eleutherozoa</taxon>
        <taxon>Echinozoa</taxon>
        <taxon>Holothuroidea</taxon>
        <taxon>Aspidochirotacea</taxon>
        <taxon>Aspidochirotida</taxon>
        <taxon>Stichopodidae</taxon>
        <taxon>Apostichopus</taxon>
    </lineage>
</organism>
<evidence type="ECO:0000256" key="1">
    <source>
        <dbReference type="ARBA" id="ARBA00034736"/>
    </source>
</evidence>
<dbReference type="Pfam" id="PF10521">
    <property type="entry name" value="Tti2"/>
    <property type="match status" value="1"/>
</dbReference>
<evidence type="ECO:0000313" key="2">
    <source>
        <dbReference type="EMBL" id="PIK48525.1"/>
    </source>
</evidence>
<comment type="similarity">
    <text evidence="1">Belongs to the TTI2 family.</text>
</comment>
<dbReference type="GO" id="GO:0110078">
    <property type="term" value="C:TTT Hsp90 cochaperone complex"/>
    <property type="evidence" value="ECO:0007669"/>
    <property type="project" value="InterPro"/>
</dbReference>
<dbReference type="PANTHER" id="PTHR32226">
    <property type="entry name" value="TELO2-INTERACTING PROTEIN 2"/>
    <property type="match status" value="1"/>
</dbReference>
<protein>
    <submittedName>
        <fullName evidence="2">Putative TELO2-interacting protein 2</fullName>
    </submittedName>
</protein>
<dbReference type="PANTHER" id="PTHR32226:SF2">
    <property type="entry name" value="TELO2-INTERACTING PROTEIN 2"/>
    <property type="match status" value="1"/>
</dbReference>
<evidence type="ECO:0000313" key="3">
    <source>
        <dbReference type="Proteomes" id="UP000230750"/>
    </source>
</evidence>
<dbReference type="SUPFAM" id="SSF48371">
    <property type="entry name" value="ARM repeat"/>
    <property type="match status" value="1"/>
</dbReference>
<dbReference type="EMBL" id="MRZV01000518">
    <property type="protein sequence ID" value="PIK48525.1"/>
    <property type="molecule type" value="Genomic_DNA"/>
</dbReference>
<dbReference type="OrthoDB" id="6417021at2759"/>
<sequence length="465" mass="52821">MEFGEDSIKKITRDVLEAATGGFVAQAEAGFEDAFSEEFISRAQENGLAALKQVHKIYRENGICSEGSTPLSNNSERQKFTRKVLTGTCGACAILCASYHGNHDWSNKSCQKMSRDLLDVILGASSSPSIFRLLCGYSEVEEPPDDLVFQDGIFGAAFQLLKTRMNKTNWKKEPASRQVFWWFLSHMKHPFVGEHLNSLLPPALLFVDDYHPTNKLLGIRCLQHIVNEVDPTELRWYGRSEVIYEALEPLLYQQEGALMRELLPCLLSTLAVSERKQKGDDNSPGRPNRYDKVFQIILCNMEGEQKLALRREFAIFLPSLIKVMKITVLRHMKRLLRVIVTYMEVSDGKEEISRSEILEALKVTIIETWPRIPTHSVQLTKVLLILLSDISSIHSFNITSTARENLRKNVEECLRLLQRCDKGTVQPALRGILESSAPNQFVRESLKRVPRMVTMECLPSRDPPI</sequence>
<dbReference type="Proteomes" id="UP000230750">
    <property type="component" value="Unassembled WGS sequence"/>
</dbReference>
<gene>
    <name evidence="2" type="ORF">BSL78_14627</name>
</gene>
<reference evidence="2 3" key="1">
    <citation type="journal article" date="2017" name="PLoS Biol.">
        <title>The sea cucumber genome provides insights into morphological evolution and visceral regeneration.</title>
        <authorList>
            <person name="Zhang X."/>
            <person name="Sun L."/>
            <person name="Yuan J."/>
            <person name="Sun Y."/>
            <person name="Gao Y."/>
            <person name="Zhang L."/>
            <person name="Li S."/>
            <person name="Dai H."/>
            <person name="Hamel J.F."/>
            <person name="Liu C."/>
            <person name="Yu Y."/>
            <person name="Liu S."/>
            <person name="Lin W."/>
            <person name="Guo K."/>
            <person name="Jin S."/>
            <person name="Xu P."/>
            <person name="Storey K.B."/>
            <person name="Huan P."/>
            <person name="Zhang T."/>
            <person name="Zhou Y."/>
            <person name="Zhang J."/>
            <person name="Lin C."/>
            <person name="Li X."/>
            <person name="Xing L."/>
            <person name="Huo D."/>
            <person name="Sun M."/>
            <person name="Wang L."/>
            <person name="Mercier A."/>
            <person name="Li F."/>
            <person name="Yang H."/>
            <person name="Xiang J."/>
        </authorList>
    </citation>
    <scope>NUCLEOTIDE SEQUENCE [LARGE SCALE GENOMIC DNA]</scope>
    <source>
        <strain evidence="2">Shaxun</strain>
        <tissue evidence="2">Muscle</tissue>
    </source>
</reference>
<keyword evidence="3" id="KW-1185">Reference proteome</keyword>
<dbReference type="GO" id="GO:0005829">
    <property type="term" value="C:cytosol"/>
    <property type="evidence" value="ECO:0007669"/>
    <property type="project" value="TreeGrafter"/>
</dbReference>
<accession>A0A2G8KKM8</accession>
<dbReference type="AlphaFoldDB" id="A0A2G8KKM8"/>
<name>A0A2G8KKM8_STIJA</name>
<dbReference type="STRING" id="307972.A0A2G8KKM8"/>
<dbReference type="InterPro" id="IPR018870">
    <property type="entry name" value="Tti2"/>
</dbReference>
<proteinExistence type="inferred from homology"/>
<dbReference type="InterPro" id="IPR016024">
    <property type="entry name" value="ARM-type_fold"/>
</dbReference>